<feature type="domain" description="CX" evidence="3">
    <location>
        <begin position="146"/>
        <end position="198"/>
    </location>
</feature>
<sequence length="277" mass="31556">MQINFVLTFFFPLNNFYFPSLYAFDTKNKKNEITTNSRVARKKFSATFGEPKRRQLSTFFQQSQLASLDEERQEQIPTLQPIYEDLMRRNMPAKFRVDQNDSVASLGQLNLQLLRLKSLAGGATIGLLKGRKVFDNGITYNIGRYGYAKTDDQTRTCSFTLTSNHTVWNLLYDDGAPVTEILFDCPATDVCCDLNCCSPTFPWWPTRDDILFKNSLKIANLGGIILSYLAFLSLIGIGIFVACIYTRCNEDPRRYTDNPSTSRMISSSPKEEKSDDL</sequence>
<keyword evidence="4" id="KW-1185">Reference proteome</keyword>
<dbReference type="Proteomes" id="UP000887565">
    <property type="component" value="Unplaced"/>
</dbReference>
<organism evidence="4 5">
    <name type="scientific">Romanomermis culicivorax</name>
    <name type="common">Nematode worm</name>
    <dbReference type="NCBI Taxonomy" id="13658"/>
    <lineage>
        <taxon>Eukaryota</taxon>
        <taxon>Metazoa</taxon>
        <taxon>Ecdysozoa</taxon>
        <taxon>Nematoda</taxon>
        <taxon>Enoplea</taxon>
        <taxon>Dorylaimia</taxon>
        <taxon>Mermithida</taxon>
        <taxon>Mermithoidea</taxon>
        <taxon>Mermithidae</taxon>
        <taxon>Romanomermis</taxon>
    </lineage>
</organism>
<keyword evidence="2" id="KW-0812">Transmembrane</keyword>
<dbReference type="InterPro" id="IPR002619">
    <property type="entry name" value="CX"/>
</dbReference>
<dbReference type="AlphaFoldDB" id="A0A915JVN4"/>
<name>A0A915JVN4_ROMCU</name>
<feature type="compositionally biased region" description="Polar residues" evidence="1">
    <location>
        <begin position="257"/>
        <end position="268"/>
    </location>
</feature>
<evidence type="ECO:0000313" key="5">
    <source>
        <dbReference type="WBParaSite" id="nRc.2.0.1.t30371-RA"/>
    </source>
</evidence>
<evidence type="ECO:0000313" key="4">
    <source>
        <dbReference type="Proteomes" id="UP000887565"/>
    </source>
</evidence>
<proteinExistence type="predicted"/>
<evidence type="ECO:0000259" key="3">
    <source>
        <dbReference type="Pfam" id="PF01705"/>
    </source>
</evidence>
<dbReference type="Pfam" id="PF01705">
    <property type="entry name" value="CX"/>
    <property type="match status" value="1"/>
</dbReference>
<keyword evidence="2" id="KW-0472">Membrane</keyword>
<reference evidence="5" key="1">
    <citation type="submission" date="2022-11" db="UniProtKB">
        <authorList>
            <consortium name="WormBaseParasite"/>
        </authorList>
    </citation>
    <scope>IDENTIFICATION</scope>
</reference>
<evidence type="ECO:0000256" key="1">
    <source>
        <dbReference type="SAM" id="MobiDB-lite"/>
    </source>
</evidence>
<keyword evidence="2" id="KW-1133">Transmembrane helix</keyword>
<accession>A0A915JVN4</accession>
<feature type="transmembrane region" description="Helical" evidence="2">
    <location>
        <begin position="221"/>
        <end position="245"/>
    </location>
</feature>
<dbReference type="WBParaSite" id="nRc.2.0.1.t30371-RA">
    <property type="protein sequence ID" value="nRc.2.0.1.t30371-RA"/>
    <property type="gene ID" value="nRc.2.0.1.g30371"/>
</dbReference>
<protein>
    <submittedName>
        <fullName evidence="5">CX domain-containing protein</fullName>
    </submittedName>
</protein>
<feature type="region of interest" description="Disordered" evidence="1">
    <location>
        <begin position="256"/>
        <end position="277"/>
    </location>
</feature>
<evidence type="ECO:0000256" key="2">
    <source>
        <dbReference type="SAM" id="Phobius"/>
    </source>
</evidence>